<evidence type="ECO:0000256" key="4">
    <source>
        <dbReference type="ARBA" id="ARBA00023277"/>
    </source>
</evidence>
<dbReference type="PANTHER" id="PTHR11113:SF14">
    <property type="entry name" value="N-ACETYLGLUCOSAMINE-6-PHOSPHATE DEACETYLASE"/>
    <property type="match status" value="1"/>
</dbReference>
<evidence type="ECO:0000313" key="11">
    <source>
        <dbReference type="Proteomes" id="UP000732193"/>
    </source>
</evidence>
<feature type="binding site" evidence="7">
    <location>
        <begin position="223"/>
        <end position="224"/>
    </location>
    <ligand>
        <name>substrate</name>
    </ligand>
</feature>
<feature type="domain" description="Amidohydrolase-related" evidence="9">
    <location>
        <begin position="55"/>
        <end position="350"/>
    </location>
</feature>
<dbReference type="Gene3D" id="3.20.20.140">
    <property type="entry name" value="Metal-dependent hydrolases"/>
    <property type="match status" value="1"/>
</dbReference>
<keyword evidence="11" id="KW-1185">Reference proteome</keyword>
<proteinExistence type="inferred from homology"/>
<keyword evidence="3 5" id="KW-0378">Hydrolase</keyword>
<feature type="binding site" evidence="8">
    <location>
        <position position="199"/>
    </location>
    <ligand>
        <name>Zn(2+)</name>
        <dbReference type="ChEBI" id="CHEBI:29105"/>
    </ligand>
</feature>
<keyword evidence="4 5" id="KW-0119">Carbohydrate metabolism</keyword>
<feature type="binding site" evidence="8">
    <location>
        <position position="220"/>
    </location>
    <ligand>
        <name>Zn(2+)</name>
        <dbReference type="ChEBI" id="CHEBI:29105"/>
    </ligand>
</feature>
<feature type="binding site" evidence="7">
    <location>
        <position position="231"/>
    </location>
    <ligand>
        <name>substrate</name>
    </ligand>
</feature>
<dbReference type="InterPro" id="IPR003764">
    <property type="entry name" value="GlcNAc_6-P_deAcase"/>
</dbReference>
<evidence type="ECO:0000256" key="8">
    <source>
        <dbReference type="PIRSR" id="PIRSR038994-3"/>
    </source>
</evidence>
<dbReference type="Gene3D" id="2.30.40.10">
    <property type="entry name" value="Urease, subunit C, domain 1"/>
    <property type="match status" value="1"/>
</dbReference>
<dbReference type="Proteomes" id="UP000732193">
    <property type="component" value="Unassembled WGS sequence"/>
</dbReference>
<reference evidence="10 11" key="1">
    <citation type="submission" date="2021-01" db="EMBL/GenBank/DDBJ databases">
        <title>Diatom-associated Roseobacters Show Island Model of Population Structure.</title>
        <authorList>
            <person name="Qu L."/>
            <person name="Feng X."/>
            <person name="Chen Y."/>
            <person name="Li L."/>
            <person name="Wang X."/>
            <person name="Hu Z."/>
            <person name="Wang H."/>
            <person name="Luo H."/>
        </authorList>
    </citation>
    <scope>NUCLEOTIDE SEQUENCE [LARGE SCALE GENOMIC DNA]</scope>
    <source>
        <strain evidence="10 11">TR60-84</strain>
    </source>
</reference>
<dbReference type="GO" id="GO:0006046">
    <property type="term" value="P:N-acetylglucosamine catabolic process"/>
    <property type="evidence" value="ECO:0007669"/>
    <property type="project" value="TreeGrafter"/>
</dbReference>
<name>A0AAE2VXD8_9RHOB</name>
<dbReference type="InterPro" id="IPR006680">
    <property type="entry name" value="Amidohydro-rel"/>
</dbReference>
<dbReference type="EC" id="3.5.1.25" evidence="10"/>
<protein>
    <submittedName>
        <fullName evidence="10">N-acetylglucosamine-6-phosphate deacetylase</fullName>
        <ecNumber evidence="10">3.5.1.25</ecNumber>
    </submittedName>
</protein>
<evidence type="ECO:0000256" key="1">
    <source>
        <dbReference type="ARBA" id="ARBA00010716"/>
    </source>
</evidence>
<keyword evidence="2 8" id="KW-0479">Metal-binding</keyword>
<feature type="binding site" evidence="8">
    <location>
        <position position="133"/>
    </location>
    <ligand>
        <name>Zn(2+)</name>
        <dbReference type="ChEBI" id="CHEBI:29105"/>
    </ligand>
</feature>
<gene>
    <name evidence="10" type="primary">nagA</name>
    <name evidence="10" type="ORF">JQV55_08010</name>
</gene>
<sequence length="384" mass="39642">MTDNAKAQAFVGADIFDGVRLLNDHAVLVENDQPVIIERDAIPNGTTTTRLEGGVLTPGFVDLQVNGGGGVMFNDSPDLPTLRIIAQAHTTLGTRAFLPTLITDTPAQTTAAIKAVTAAIADGVQGILGLHLEGPHLSVARKGAHDPALIRPMSDADCAELVEAAALLPNLLVTVAPERVSPAQISALTHAGIIVFLGHSDADYATACAAFAAGARGSTHLFNAMSQLTNREPGLVGATLATPGASSGLIADGIHVHPATIRAALAANRGPAEVFLVTDTMACAGSDITSFTLGGRQILRANARLTLADGTLAGADLSMAQALRVMIKEVGDPAERAFARATSLPADILRDAHGAGQWPTALDGLIYVTPEFEVLCPRTMIEES</sequence>
<dbReference type="RefSeq" id="WP_203241807.1">
    <property type="nucleotide sequence ID" value="NZ_JAFBRH010000001.1"/>
</dbReference>
<evidence type="ECO:0000256" key="2">
    <source>
        <dbReference type="ARBA" id="ARBA00022723"/>
    </source>
</evidence>
<comment type="caution">
    <text evidence="10">The sequence shown here is derived from an EMBL/GenBank/DDBJ whole genome shotgun (WGS) entry which is preliminary data.</text>
</comment>
<accession>A0AAE2VXD8</accession>
<comment type="similarity">
    <text evidence="1 5">Belongs to the metallo-dependent hydrolases superfamily. NagA family.</text>
</comment>
<dbReference type="EMBL" id="JAFBRM010000001">
    <property type="protein sequence ID" value="MBM1713501.1"/>
    <property type="molecule type" value="Genomic_DNA"/>
</dbReference>
<organism evidence="10 11">
    <name type="scientific">Sulfitobacter geojensis</name>
    <dbReference type="NCBI Taxonomy" id="1342299"/>
    <lineage>
        <taxon>Bacteria</taxon>
        <taxon>Pseudomonadati</taxon>
        <taxon>Pseudomonadota</taxon>
        <taxon>Alphaproteobacteria</taxon>
        <taxon>Rhodobacterales</taxon>
        <taxon>Roseobacteraceae</taxon>
        <taxon>Sulfitobacter</taxon>
    </lineage>
</organism>
<dbReference type="InterPro" id="IPR032466">
    <property type="entry name" value="Metal_Hydrolase"/>
</dbReference>
<evidence type="ECO:0000313" key="10">
    <source>
        <dbReference type="EMBL" id="MBM1713501.1"/>
    </source>
</evidence>
<evidence type="ECO:0000256" key="6">
    <source>
        <dbReference type="PIRSR" id="PIRSR038994-1"/>
    </source>
</evidence>
<dbReference type="NCBIfam" id="TIGR00221">
    <property type="entry name" value="nagA"/>
    <property type="match status" value="1"/>
</dbReference>
<evidence type="ECO:0000256" key="3">
    <source>
        <dbReference type="ARBA" id="ARBA00022801"/>
    </source>
</evidence>
<feature type="binding site" evidence="7">
    <location>
        <position position="144"/>
    </location>
    <ligand>
        <name>substrate</name>
    </ligand>
</feature>
<feature type="binding site" evidence="7">
    <location>
        <position position="255"/>
    </location>
    <ligand>
        <name>substrate</name>
    </ligand>
</feature>
<dbReference type="GO" id="GO:0008448">
    <property type="term" value="F:N-acetylglucosamine-6-phosphate deacetylase activity"/>
    <property type="evidence" value="ECO:0007669"/>
    <property type="project" value="UniProtKB-EC"/>
</dbReference>
<dbReference type="SUPFAM" id="SSF51556">
    <property type="entry name" value="Metallo-dependent hydrolases"/>
    <property type="match status" value="1"/>
</dbReference>
<evidence type="ECO:0000256" key="5">
    <source>
        <dbReference type="PIRNR" id="PIRNR038994"/>
    </source>
</evidence>
<dbReference type="SUPFAM" id="SSF51338">
    <property type="entry name" value="Composite domain of metallo-dependent hydrolases"/>
    <property type="match status" value="1"/>
</dbReference>
<evidence type="ECO:0000256" key="7">
    <source>
        <dbReference type="PIRSR" id="PIRSR038994-2"/>
    </source>
</evidence>
<dbReference type="Pfam" id="PF01979">
    <property type="entry name" value="Amidohydro_1"/>
    <property type="match status" value="1"/>
</dbReference>
<dbReference type="GO" id="GO:0046872">
    <property type="term" value="F:metal ion binding"/>
    <property type="evidence" value="ECO:0007669"/>
    <property type="project" value="UniProtKB-KW"/>
</dbReference>
<dbReference type="InterPro" id="IPR011059">
    <property type="entry name" value="Metal-dep_hydrolase_composite"/>
</dbReference>
<dbReference type="PIRSF" id="PIRSF038994">
    <property type="entry name" value="NagA"/>
    <property type="match status" value="1"/>
</dbReference>
<evidence type="ECO:0000259" key="9">
    <source>
        <dbReference type="Pfam" id="PF01979"/>
    </source>
</evidence>
<dbReference type="PANTHER" id="PTHR11113">
    <property type="entry name" value="N-ACETYLGLUCOSAMINE-6-PHOSPHATE DEACETYLASE"/>
    <property type="match status" value="1"/>
</dbReference>
<feature type="binding site" evidence="7">
    <location>
        <begin position="312"/>
        <end position="314"/>
    </location>
    <ligand>
        <name>substrate</name>
    </ligand>
</feature>
<feature type="active site" description="Proton donor/acceptor" evidence="6">
    <location>
        <position position="279"/>
    </location>
</feature>
<dbReference type="AlphaFoldDB" id="A0AAE2VXD8"/>
<comment type="cofactor">
    <cofactor evidence="8">
        <name>a divalent metal cation</name>
        <dbReference type="ChEBI" id="CHEBI:60240"/>
    </cofactor>
    <text evidence="8">Binds 1 divalent metal cation per subunit.</text>
</comment>